<dbReference type="HOGENOM" id="CLU_016766_0_0_3"/>
<dbReference type="RefSeq" id="WP_015209452.1">
    <property type="nucleotide sequence ID" value="NC_019757.1"/>
</dbReference>
<name>K9X0R9_9NOST</name>
<accession>K9X0R9</accession>
<evidence type="ECO:0008006" key="3">
    <source>
        <dbReference type="Google" id="ProtNLM"/>
    </source>
</evidence>
<dbReference type="InterPro" id="IPR019660">
    <property type="entry name" value="Put_sensory_transdc_reg_YbjN"/>
</dbReference>
<reference evidence="1 2" key="1">
    <citation type="submission" date="2012-06" db="EMBL/GenBank/DDBJ databases">
        <title>Finished chromosome of genome of Cylindrospermum stagnale PCC 7417.</title>
        <authorList>
            <consortium name="US DOE Joint Genome Institute"/>
            <person name="Gugger M."/>
            <person name="Coursin T."/>
            <person name="Rippka R."/>
            <person name="Tandeau De Marsac N."/>
            <person name="Huntemann M."/>
            <person name="Wei C.-L."/>
            <person name="Han J."/>
            <person name="Detter J.C."/>
            <person name="Han C."/>
            <person name="Tapia R."/>
            <person name="Chen A."/>
            <person name="Kyrpides N."/>
            <person name="Mavromatis K."/>
            <person name="Markowitz V."/>
            <person name="Szeto E."/>
            <person name="Ivanova N."/>
            <person name="Pagani I."/>
            <person name="Pati A."/>
            <person name="Goodwin L."/>
            <person name="Nordberg H.P."/>
            <person name="Cantor M.N."/>
            <person name="Hua S.X."/>
            <person name="Woyke T."/>
            <person name="Kerfeld C.A."/>
        </authorList>
    </citation>
    <scope>NUCLEOTIDE SEQUENCE [LARGE SCALE GENOMIC DNA]</scope>
    <source>
        <strain evidence="1 2">PCC 7417</strain>
    </source>
</reference>
<sequence>MEVKTENYQLYTELILHKSSSFSITVHTITLSLTRQDDNIIECHLTFCVTPELYQRIETEALFNLKPELRTPLTNGDFQPSPDIQIEAILKPDLLPLLLENATNADEAATYLLNLSQQQPELISEIQKNNELSENPKSPYSLLSTESWLALSVKQQQESGETGYRTFWSYASPKTLSGETPSSEEISESITDFFKDLVSGSLNATAKEFANETIGAISSFFQELTQDTPEPTPDNNTLTQPIFQAIVNFFTQDDWPFTKIQGKLALRLGYKGENGKWNCYAEAREKEEQFVFYSVCPLNAPETQRMAVAEFIARANFGIVIGNFEIDFSDGEIRYKTSIDVEGDRLSFALIKQLVYTNIATMDEYLPEIMSVISTDVSAEKAINQIEIITNTHQSSDEQKQLLSVVPADEQQKLAVNPSSQAEIQQQKEKIPERQSHILARITPDEIGQLHQALQMLEPYQRKQTQAIVEKVKRLMIARLGDLGTEVFNEAFTFFTKVKFPGIILKLIQRYSRMAAQTRLFIQKLKDWIKQYGEAADNSDINLAIEDLEKLFGRINKRLEELPTDKLLSEKELIYLLEIEQFREQLAFFDRFVKNLPENPPDGLASS</sequence>
<dbReference type="AlphaFoldDB" id="K9X0R9"/>
<dbReference type="STRING" id="56107.Cylst_4104"/>
<dbReference type="Pfam" id="PF10722">
    <property type="entry name" value="YbjN"/>
    <property type="match status" value="1"/>
</dbReference>
<dbReference type="OrthoDB" id="5192220at2"/>
<dbReference type="eggNOG" id="COG5465">
    <property type="taxonomic scope" value="Bacteria"/>
</dbReference>
<dbReference type="Proteomes" id="UP000010475">
    <property type="component" value="Chromosome"/>
</dbReference>
<evidence type="ECO:0000313" key="2">
    <source>
        <dbReference type="Proteomes" id="UP000010475"/>
    </source>
</evidence>
<organism evidence="1 2">
    <name type="scientific">Cylindrospermum stagnale PCC 7417</name>
    <dbReference type="NCBI Taxonomy" id="56107"/>
    <lineage>
        <taxon>Bacteria</taxon>
        <taxon>Bacillati</taxon>
        <taxon>Cyanobacteriota</taxon>
        <taxon>Cyanophyceae</taxon>
        <taxon>Nostocales</taxon>
        <taxon>Nostocaceae</taxon>
        <taxon>Cylindrospermum</taxon>
    </lineage>
</organism>
<keyword evidence="2" id="KW-1185">Reference proteome</keyword>
<dbReference type="CDD" id="cd17033">
    <property type="entry name" value="DR1245-like"/>
    <property type="match status" value="1"/>
</dbReference>
<evidence type="ECO:0000313" key="1">
    <source>
        <dbReference type="EMBL" id="AFZ26210.1"/>
    </source>
</evidence>
<dbReference type="KEGG" id="csg:Cylst_4104"/>
<gene>
    <name evidence="1" type="ORF">Cylst_4104</name>
</gene>
<dbReference type="EMBL" id="CP003642">
    <property type="protein sequence ID" value="AFZ26210.1"/>
    <property type="molecule type" value="Genomic_DNA"/>
</dbReference>
<proteinExistence type="predicted"/>
<protein>
    <recommendedName>
        <fullName evidence="3">YbjN domain-containing protein</fullName>
    </recommendedName>
</protein>
<dbReference type="PATRIC" id="fig|56107.3.peg.4504"/>